<dbReference type="EMBL" id="QMDX01000002">
    <property type="protein sequence ID" value="TSD15116.1"/>
    <property type="molecule type" value="Genomic_DNA"/>
</dbReference>
<dbReference type="InterPro" id="IPR036895">
    <property type="entry name" value="Uracil-DNA_glycosylase-like_sf"/>
</dbReference>
<evidence type="ECO:0008006" key="3">
    <source>
        <dbReference type="Google" id="ProtNLM"/>
    </source>
</evidence>
<dbReference type="AlphaFoldDB" id="A0A554NCJ7"/>
<comment type="caution">
    <text evidence="1">The sequence shown here is derived from an EMBL/GenBank/DDBJ whole genome shotgun (WGS) entry which is preliminary data.</text>
</comment>
<proteinExistence type="predicted"/>
<dbReference type="Proteomes" id="UP000319894">
    <property type="component" value="Unassembled WGS sequence"/>
</dbReference>
<organism evidence="1 2">
    <name type="scientific">Haloglomus irregulare</name>
    <dbReference type="NCBI Taxonomy" id="2234134"/>
    <lineage>
        <taxon>Archaea</taxon>
        <taxon>Methanobacteriati</taxon>
        <taxon>Methanobacteriota</taxon>
        <taxon>Stenosarchaea group</taxon>
        <taxon>Halobacteria</taxon>
        <taxon>Halobacteriales</taxon>
        <taxon>Natronomonadaceae</taxon>
        <taxon>Haloglomus</taxon>
    </lineage>
</organism>
<protein>
    <recommendedName>
        <fullName evidence="3">Uracil-DNA glycosylase</fullName>
    </recommendedName>
</protein>
<name>A0A554NCJ7_9EURY</name>
<accession>A0A554NCJ7</accession>
<dbReference type="InParanoid" id="A0A554NCJ7"/>
<keyword evidence="2" id="KW-1185">Reference proteome</keyword>
<gene>
    <name evidence="1" type="ORF">DP107_04485</name>
</gene>
<evidence type="ECO:0000313" key="1">
    <source>
        <dbReference type="EMBL" id="TSD15116.1"/>
    </source>
</evidence>
<reference evidence="1 2" key="1">
    <citation type="submission" date="2018-06" db="EMBL/GenBank/DDBJ databases">
        <title>Natronomonas sp. F16-60 a new haloarchaeon isolated from a solar saltern of Isla Cristina, Huelva, Spain.</title>
        <authorList>
            <person name="Duran-Viseras A."/>
            <person name="Sanchez-Porro C."/>
            <person name="Ventosa A."/>
        </authorList>
    </citation>
    <scope>NUCLEOTIDE SEQUENCE [LARGE SCALE GENOMIC DNA]</scope>
    <source>
        <strain evidence="1 2">F16-60</strain>
    </source>
</reference>
<evidence type="ECO:0000313" key="2">
    <source>
        <dbReference type="Proteomes" id="UP000319894"/>
    </source>
</evidence>
<dbReference type="SUPFAM" id="SSF52141">
    <property type="entry name" value="Uracil-DNA glycosylase-like"/>
    <property type="match status" value="1"/>
</dbReference>
<dbReference type="OrthoDB" id="210606at2157"/>
<sequence length="99" mass="10080">MPEDPTFPDPDATSPVAAGCERCPALVDCRTHISHGVGPTDAAVVVVGEAPGAGAPDADRWRGGNLTGMAYTTRHSGRTVRPLVADAGFAGGAYYTNAI</sequence>
<dbReference type="Gene3D" id="3.40.470.10">
    <property type="entry name" value="Uracil-DNA glycosylase-like domain"/>
    <property type="match status" value="1"/>
</dbReference>